<organism evidence="1 2">
    <name type="scientific">Lokiarchaeia virus VerdaV4</name>
    <dbReference type="NCBI Taxonomy" id="3070172"/>
    <lineage>
        <taxon>Viruses</taxon>
        <taxon>Duplodnaviria</taxon>
        <taxon>Heunggongvirae</taxon>
        <taxon>Uroviricota</taxon>
        <taxon>Caudoviricetes</taxon>
        <taxon>Verdandiviridae</taxon>
        <taxon>Dolusvirus</taxon>
        <taxon>Dolusvirus pacificense</taxon>
    </lineage>
</organism>
<proteinExistence type="predicted"/>
<protein>
    <submittedName>
        <fullName evidence="1">Uncharacterized protein</fullName>
    </submittedName>
</protein>
<evidence type="ECO:0000313" key="1">
    <source>
        <dbReference type="EMBL" id="BDI55001.1"/>
    </source>
</evidence>
<evidence type="ECO:0000313" key="2">
    <source>
        <dbReference type="Proteomes" id="UP001162249"/>
    </source>
</evidence>
<dbReference type="Proteomes" id="UP001162249">
    <property type="component" value="Segment"/>
</dbReference>
<dbReference type="RefSeq" id="YP_010772444.1">
    <property type="nucleotide sequence ID" value="NC_074643.1"/>
</dbReference>
<reference evidence="1 2" key="1">
    <citation type="journal article" date="2022" name="Nat. Microbiol.">
        <title>Three families of Asgard archaeal viruses identified in metagenome-assembled genomes.</title>
        <authorList>
            <person name="Medvedeva S."/>
            <person name="Sun J."/>
            <person name="Yutin N."/>
            <person name="Koonin E.V."/>
            <person name="Nunoura T."/>
            <person name="Rinke C."/>
            <person name="Krupovic M."/>
        </authorList>
    </citation>
    <scope>NUCLEOTIDE SEQUENCE [LARGE SCALE GENOMIC DNA]</scope>
    <source>
        <strain evidence="1">VerdaV4</strain>
    </source>
</reference>
<dbReference type="EMBL" id="LC711080">
    <property type="protein sequence ID" value="BDI55001.1"/>
    <property type="molecule type" value="Genomic_DNA"/>
</dbReference>
<dbReference type="GeneID" id="80402156"/>
<sequence>MMTFYIGLEIKHYRKMWKSLSYHFSKEMELKGLDTRSNAAVFRYMVDKLYNELNDSKKKEVA</sequence>
<accession>A0AA35CRN9</accession>
<keyword evidence="2" id="KW-1185">Reference proteome</keyword>
<dbReference type="KEGG" id="vg:80402156"/>
<name>A0AA35CRN9_9CAUD</name>